<evidence type="ECO:0000313" key="2">
    <source>
        <dbReference type="Proteomes" id="UP001060919"/>
    </source>
</evidence>
<keyword evidence="1" id="KW-0614">Plasmid</keyword>
<protein>
    <submittedName>
        <fullName evidence="1">Uncharacterized protein</fullName>
    </submittedName>
</protein>
<accession>A0A916DVZ6</accession>
<proteinExistence type="predicted"/>
<evidence type="ECO:0000313" key="1">
    <source>
        <dbReference type="EMBL" id="BDS15654.1"/>
    </source>
</evidence>
<organism evidence="1 2">
    <name type="scientific">Aureispira anguillae</name>
    <dbReference type="NCBI Taxonomy" id="2864201"/>
    <lineage>
        <taxon>Bacteria</taxon>
        <taxon>Pseudomonadati</taxon>
        <taxon>Bacteroidota</taxon>
        <taxon>Saprospiria</taxon>
        <taxon>Saprospirales</taxon>
        <taxon>Saprospiraceae</taxon>
        <taxon>Aureispira</taxon>
    </lineage>
</organism>
<geneLocation type="plasmid" evidence="1 2">
    <name>pAUEb</name>
</geneLocation>
<dbReference type="AlphaFoldDB" id="A0A916DVZ6"/>
<gene>
    <name evidence="1" type="ORF">AsAng_0064380</name>
</gene>
<dbReference type="EMBL" id="AP026869">
    <property type="protein sequence ID" value="BDS15654.1"/>
    <property type="molecule type" value="Genomic_DNA"/>
</dbReference>
<reference evidence="1" key="1">
    <citation type="submission" date="2022-09" db="EMBL/GenBank/DDBJ databases">
        <title>Aureispira anguillicida sp. nov., isolated from Leptocephalus of Japanese eel Anguilla japonica.</title>
        <authorList>
            <person name="Yuasa K."/>
            <person name="Mekata T."/>
            <person name="Ikunari K."/>
        </authorList>
    </citation>
    <scope>NUCLEOTIDE SEQUENCE</scope>
    <source>
        <strain evidence="1">EL160426</strain>
        <plasmid evidence="1">pAUEb</plasmid>
    </source>
</reference>
<sequence length="89" mass="10279">MFICLLLFVKKSLNPFIYRASRIELSIKRDILSSKQDLLSIKQEPSILRTGYTIHKTGGTIHKTGGTLFLYTSNIKLSAKREIYRLKDF</sequence>
<dbReference type="Proteomes" id="UP001060919">
    <property type="component" value="Plasmid pAUEb"/>
</dbReference>
<keyword evidence="2" id="KW-1185">Reference proteome</keyword>
<name>A0A916DVZ6_9BACT</name>
<dbReference type="KEGG" id="aup:AsAng_0064380"/>